<gene>
    <name evidence="2" type="ORF">LS72_005770</name>
</gene>
<organism evidence="2 3">
    <name type="scientific">Helicobacter apodemus</name>
    <dbReference type="NCBI Taxonomy" id="135569"/>
    <lineage>
        <taxon>Bacteria</taxon>
        <taxon>Pseudomonadati</taxon>
        <taxon>Campylobacterota</taxon>
        <taxon>Epsilonproteobacteria</taxon>
        <taxon>Campylobacterales</taxon>
        <taxon>Helicobacteraceae</taxon>
        <taxon>Helicobacter</taxon>
    </lineage>
</organism>
<comment type="caution">
    <text evidence="2">The sequence shown here is derived from an EMBL/GenBank/DDBJ whole genome shotgun (WGS) entry which is preliminary data.</text>
</comment>
<name>A0A4U8UEH2_9HELI</name>
<dbReference type="AlphaFoldDB" id="A0A4U8UEH2"/>
<reference evidence="2 3" key="1">
    <citation type="journal article" date="2014" name="Genome Announc.">
        <title>Draft genome sequences of eight enterohepatic helicobacter species isolated from both laboratory and wild rodents.</title>
        <authorList>
            <person name="Sheh A."/>
            <person name="Shen Z."/>
            <person name="Fox J.G."/>
        </authorList>
    </citation>
    <scope>NUCLEOTIDE SEQUENCE [LARGE SCALE GENOMIC DNA]</scope>
    <source>
        <strain evidence="2 3">MIT-03-7007</strain>
    </source>
</reference>
<dbReference type="Pfam" id="PF03412">
    <property type="entry name" value="Peptidase_C39"/>
    <property type="match status" value="1"/>
</dbReference>
<sequence length="227" mass="26215">MKVKGDDDLQCFQFKVLYFLLWISLLEAKDYRFFINSSHTLSVGVKSYKELRDEKIIKQDLDYSCGAASLATILTFYYGRETSEEEILQAMDKGDNKSSFEDMAKALPQFGFKAQGFAASFEQLSKLKIPVVVYLKHRKSDHFSVIRGINEKTIWLADPSLGNRTLSKEQFLAMYDTRGELEGGELFRGKFLAILPLVHKDSKQDFFNNTIKRQTINAKKQIIFREF</sequence>
<feature type="domain" description="Peptidase C39" evidence="1">
    <location>
        <begin position="59"/>
        <end position="182"/>
    </location>
</feature>
<dbReference type="GO" id="GO:0016020">
    <property type="term" value="C:membrane"/>
    <property type="evidence" value="ECO:0007669"/>
    <property type="project" value="InterPro"/>
</dbReference>
<protein>
    <submittedName>
        <fullName evidence="2">Peptidase C39</fullName>
    </submittedName>
</protein>
<keyword evidence="3" id="KW-1185">Reference proteome</keyword>
<dbReference type="Gene3D" id="3.90.70.10">
    <property type="entry name" value="Cysteine proteinases"/>
    <property type="match status" value="1"/>
</dbReference>
<evidence type="ECO:0000259" key="1">
    <source>
        <dbReference type="PROSITE" id="PS50990"/>
    </source>
</evidence>
<dbReference type="GO" id="GO:0005524">
    <property type="term" value="F:ATP binding"/>
    <property type="evidence" value="ECO:0007669"/>
    <property type="project" value="InterPro"/>
</dbReference>
<dbReference type="Proteomes" id="UP000029920">
    <property type="component" value="Unassembled WGS sequence"/>
</dbReference>
<evidence type="ECO:0000313" key="2">
    <source>
        <dbReference type="EMBL" id="TLE15742.1"/>
    </source>
</evidence>
<dbReference type="GO" id="GO:0008233">
    <property type="term" value="F:peptidase activity"/>
    <property type="evidence" value="ECO:0007669"/>
    <property type="project" value="InterPro"/>
</dbReference>
<proteinExistence type="predicted"/>
<dbReference type="InterPro" id="IPR005074">
    <property type="entry name" value="Peptidase_C39"/>
</dbReference>
<dbReference type="CDD" id="cd02423">
    <property type="entry name" value="Peptidase_C39G"/>
    <property type="match status" value="1"/>
</dbReference>
<dbReference type="EMBL" id="JRPC02000013">
    <property type="protein sequence ID" value="TLE15742.1"/>
    <property type="molecule type" value="Genomic_DNA"/>
</dbReference>
<dbReference type="PROSITE" id="PS50990">
    <property type="entry name" value="PEPTIDASE_C39"/>
    <property type="match status" value="1"/>
</dbReference>
<evidence type="ECO:0000313" key="3">
    <source>
        <dbReference type="Proteomes" id="UP000029920"/>
    </source>
</evidence>
<accession>A0A4U8UEH2</accession>
<dbReference type="GO" id="GO:0006508">
    <property type="term" value="P:proteolysis"/>
    <property type="evidence" value="ECO:0007669"/>
    <property type="project" value="InterPro"/>
</dbReference>